<keyword evidence="2 4" id="KW-0863">Zinc-finger</keyword>
<evidence type="ECO:0000256" key="4">
    <source>
        <dbReference type="PROSITE-ProRule" id="PRU00134"/>
    </source>
</evidence>
<reference evidence="9" key="2">
    <citation type="journal article" date="2018" name="Proc. Natl. Acad. Sci. U.S.A.">
        <title>Phylogenomics and the evolution of hemipteroid insects.</title>
        <authorList>
            <person name="Johnson K.P."/>
            <person name="Dietrich C.H."/>
            <person name="Friedrich F."/>
            <person name="Beutel R.G."/>
            <person name="Wipfler B."/>
            <person name="Peters R.S."/>
            <person name="Allen J.M."/>
            <person name="Petersen M."/>
            <person name="Donath A."/>
            <person name="Walden K.K."/>
            <person name="Kozlov A.M."/>
            <person name="Podsiadlowski L."/>
            <person name="Mayer C."/>
            <person name="Meusemann K."/>
            <person name="Vasilikopoulos A."/>
            <person name="Waterhouse R.M."/>
            <person name="Cameron S.L."/>
            <person name="Weirauch C."/>
            <person name="Swanson D.R."/>
            <person name="Percy D.M."/>
            <person name="Hardy N.B."/>
            <person name="Terry I."/>
            <person name="Liu S."/>
            <person name="Zhou X."/>
            <person name="Misof B."/>
            <person name="Robertson H.M."/>
            <person name="Yoshizawa K."/>
        </authorList>
    </citation>
    <scope>NUCLEOTIDE SEQUENCE</scope>
</reference>
<dbReference type="GeneID" id="117652817"/>
<feature type="domain" description="MYND-type" evidence="7">
    <location>
        <begin position="79"/>
        <end position="114"/>
    </location>
</feature>
<evidence type="ECO:0000256" key="3">
    <source>
        <dbReference type="ARBA" id="ARBA00022833"/>
    </source>
</evidence>
<dbReference type="InterPro" id="IPR036047">
    <property type="entry name" value="F-box-like_dom_sf"/>
</dbReference>
<dbReference type="PROSITE" id="PS50181">
    <property type="entry name" value="FBOX"/>
    <property type="match status" value="1"/>
</dbReference>
<feature type="region of interest" description="Disordered" evidence="5">
    <location>
        <begin position="568"/>
        <end position="609"/>
    </location>
</feature>
<sequence length="609" mass="67264">MDTAPSDCEAGINGPSDEECERCVVCLARADASSGGLICVHCQDEFYCGVQHRNEHRDVHQKVCFRPTGLRVVEGKPVCSVCGVKGLLCARCGQAAYCSREHQMEDWPHHKKSCKKPSVDKINPKDDDDKALGLPALPKELLLTLCALLGPYDLVRLGQVNRVLRVVARDPAAWQHVTFPERKPSADAAVERGGRSMMGMLDREAAIKRALGRDAGYGVLRVAPALGTLRIIHSWPPVNLLRHTRRVRALELQWTEIAGLHGYGSDKLRRVLEHYRGHLQVLQLPRIDDVALLHFIDGLGLRELRLGDAVVRTYDADGSVRGVPHLLVGSDVTGEVLLELLRPSEDTLTIFQVKSRLMDFCKWAFREPEAGVVPALRRCPLLETVEVPALWLVRGLLNDLTGLTALHLIDLGTQDHADVRRALATFPLARNIVNMSVTLAFQAHRGLVEMVADSFPLLTRLWLAFDSDSDQPTVDHMSNGAPDAPRDLAALLDLRLSRLEVLWLSDVRVPCTVLQGLAAGLLPKLRKLRLMNVQLTRLGRAALVALRDARPALSVQKEGVTTARRNLGWGGLEDEEPQRCDDPACQALSDCEDEDPVPTDDESDDDDSD</sequence>
<dbReference type="Gene3D" id="3.80.10.10">
    <property type="entry name" value="Ribonuclease Inhibitor"/>
    <property type="match status" value="1"/>
</dbReference>
<dbReference type="Pfam" id="PF12937">
    <property type="entry name" value="F-box-like"/>
    <property type="match status" value="1"/>
</dbReference>
<evidence type="ECO:0000259" key="6">
    <source>
        <dbReference type="PROSITE" id="PS50181"/>
    </source>
</evidence>
<dbReference type="InterPro" id="IPR002893">
    <property type="entry name" value="Znf_MYND"/>
</dbReference>
<keyword evidence="8" id="KW-1185">Reference proteome</keyword>
<dbReference type="Proteomes" id="UP000515158">
    <property type="component" value="Unplaced"/>
</dbReference>
<accession>A0A6P9A7D3</accession>
<reference evidence="9" key="3">
    <citation type="submission" date="2025-08" db="UniProtKB">
        <authorList>
            <consortium name="RefSeq"/>
        </authorList>
    </citation>
    <scope>IDENTIFICATION</scope>
</reference>
<dbReference type="PROSITE" id="PS50865">
    <property type="entry name" value="ZF_MYND_2"/>
    <property type="match status" value="1"/>
</dbReference>
<evidence type="ECO:0000313" key="9">
    <source>
        <dbReference type="RefSeq" id="XP_034253842.1"/>
    </source>
</evidence>
<name>A0A6P9A7D3_THRPL</name>
<keyword evidence="3" id="KW-0862">Zinc</keyword>
<evidence type="ECO:0000313" key="8">
    <source>
        <dbReference type="Proteomes" id="UP000515158"/>
    </source>
</evidence>
<dbReference type="Pfam" id="PF01753">
    <property type="entry name" value="zf-MYND"/>
    <property type="match status" value="1"/>
</dbReference>
<dbReference type="InterPro" id="IPR001810">
    <property type="entry name" value="F-box_dom"/>
</dbReference>
<proteinExistence type="predicted"/>
<dbReference type="SUPFAM" id="SSF144232">
    <property type="entry name" value="HIT/MYND zinc finger-like"/>
    <property type="match status" value="2"/>
</dbReference>
<reference evidence="9" key="1">
    <citation type="journal article" date="2014" name="Science">
        <title>Phylogenomics resolves the timing and pattern of insect evolution.</title>
        <authorList>
            <person name="Misof B."/>
            <person name="Liu S."/>
            <person name="Meusemann K."/>
            <person name="Peters R.S."/>
            <person name="Donath A."/>
            <person name="Mayer C."/>
            <person name="Frandsen P.B."/>
            <person name="Ware J."/>
            <person name="Flouri T."/>
            <person name="Beutel R.G."/>
            <person name="Niehuis O."/>
            <person name="Petersen M."/>
            <person name="Izquierdo-Carrasco F."/>
            <person name="Wappler T."/>
            <person name="Rust J."/>
            <person name="Aberer A.J."/>
            <person name="Aspock U."/>
            <person name="Aspock H."/>
            <person name="Bartel D."/>
            <person name="Blanke A."/>
            <person name="Berger S."/>
            <person name="Bohm A."/>
            <person name="Buckley T.R."/>
            <person name="Calcott B."/>
            <person name="Chen J."/>
            <person name="Friedrich F."/>
            <person name="Fukui M."/>
            <person name="Fujita M."/>
            <person name="Greve C."/>
            <person name="Grobe P."/>
            <person name="Gu S."/>
            <person name="Huang Y."/>
            <person name="Jermiin L.S."/>
            <person name="Kawahara A.Y."/>
            <person name="Krogmann L."/>
            <person name="Kubiak M."/>
            <person name="Lanfear R."/>
            <person name="Letsch H."/>
            <person name="Li Y."/>
            <person name="Li Z."/>
            <person name="Li J."/>
            <person name="Lu H."/>
            <person name="Machida R."/>
            <person name="Mashimo Y."/>
            <person name="Kapli P."/>
            <person name="McKenna D.D."/>
            <person name="Meng G."/>
            <person name="Nakagaki Y."/>
            <person name="Navarrete-Heredia J.L."/>
            <person name="Ott M."/>
            <person name="Ou Y."/>
            <person name="Pass G."/>
            <person name="Podsiadlowski L."/>
            <person name="Pohl H."/>
            <person name="von Reumont B.M."/>
            <person name="Schutte K."/>
            <person name="Sekiya K."/>
            <person name="Shimizu S."/>
            <person name="Slipinski A."/>
            <person name="Stamatakis A."/>
            <person name="Song W."/>
            <person name="Su X."/>
            <person name="Szucsich N.U."/>
            <person name="Tan M."/>
            <person name="Tan X."/>
            <person name="Tang M."/>
            <person name="Tang J."/>
            <person name="Timelthaler G."/>
            <person name="Tomizuka S."/>
            <person name="Trautwein M."/>
            <person name="Tong X."/>
            <person name="Uchifune T."/>
            <person name="Walzl M.G."/>
            <person name="Wiegmann B.M."/>
            <person name="Wilbrandt J."/>
            <person name="Wipfler B."/>
            <person name="Wong T.K."/>
            <person name="Wu Q."/>
            <person name="Wu G."/>
            <person name="Xie Y."/>
            <person name="Yang S."/>
            <person name="Yang Q."/>
            <person name="Yeates D.K."/>
            <person name="Yoshizawa K."/>
            <person name="Zhang Q."/>
            <person name="Zhang R."/>
            <person name="Zhang W."/>
            <person name="Zhang Y."/>
            <person name="Zhao J."/>
            <person name="Zhou C."/>
            <person name="Zhou L."/>
            <person name="Ziesmann T."/>
            <person name="Zou S."/>
            <person name="Li Y."/>
            <person name="Xu X."/>
            <person name="Zhang Y."/>
            <person name="Yang H."/>
            <person name="Wang J."/>
            <person name="Wang J."/>
            <person name="Kjer K.M."/>
            <person name="Zhou X."/>
        </authorList>
    </citation>
    <scope>NUCLEOTIDE SEQUENCE</scope>
</reference>
<dbReference type="GO" id="GO:0008270">
    <property type="term" value="F:zinc ion binding"/>
    <property type="evidence" value="ECO:0007669"/>
    <property type="project" value="UniProtKB-KW"/>
</dbReference>
<gene>
    <name evidence="9" type="primary">LOC117652817</name>
</gene>
<dbReference type="OrthoDB" id="5952526at2759"/>
<organism evidence="9">
    <name type="scientific">Thrips palmi</name>
    <name type="common">Melon thrips</name>
    <dbReference type="NCBI Taxonomy" id="161013"/>
    <lineage>
        <taxon>Eukaryota</taxon>
        <taxon>Metazoa</taxon>
        <taxon>Ecdysozoa</taxon>
        <taxon>Arthropoda</taxon>
        <taxon>Hexapoda</taxon>
        <taxon>Insecta</taxon>
        <taxon>Pterygota</taxon>
        <taxon>Neoptera</taxon>
        <taxon>Paraneoptera</taxon>
        <taxon>Thysanoptera</taxon>
        <taxon>Terebrantia</taxon>
        <taxon>Thripoidea</taxon>
        <taxon>Thripidae</taxon>
        <taxon>Thrips</taxon>
    </lineage>
</organism>
<dbReference type="Gene3D" id="6.10.140.2220">
    <property type="match status" value="1"/>
</dbReference>
<dbReference type="Gene3D" id="1.20.1280.50">
    <property type="match status" value="1"/>
</dbReference>
<evidence type="ECO:0000256" key="2">
    <source>
        <dbReference type="ARBA" id="ARBA00022771"/>
    </source>
</evidence>
<keyword evidence="1" id="KW-0479">Metal-binding</keyword>
<protein>
    <submittedName>
        <fullName evidence="9">Uncharacterized protein LOC117652817</fullName>
    </submittedName>
</protein>
<dbReference type="InParanoid" id="A0A6P9A7D3"/>
<dbReference type="SUPFAM" id="SSF81383">
    <property type="entry name" value="F-box domain"/>
    <property type="match status" value="1"/>
</dbReference>
<evidence type="ECO:0000259" key="7">
    <source>
        <dbReference type="PROSITE" id="PS50865"/>
    </source>
</evidence>
<feature type="compositionally biased region" description="Acidic residues" evidence="5">
    <location>
        <begin position="590"/>
        <end position="609"/>
    </location>
</feature>
<evidence type="ECO:0000256" key="5">
    <source>
        <dbReference type="SAM" id="MobiDB-lite"/>
    </source>
</evidence>
<evidence type="ECO:0000256" key="1">
    <source>
        <dbReference type="ARBA" id="ARBA00022723"/>
    </source>
</evidence>
<dbReference type="AlphaFoldDB" id="A0A6P9A7D3"/>
<feature type="domain" description="F-box" evidence="6">
    <location>
        <begin position="131"/>
        <end position="177"/>
    </location>
</feature>
<dbReference type="KEGG" id="tpal:117652817"/>
<dbReference type="RefSeq" id="XP_034253842.1">
    <property type="nucleotide sequence ID" value="XM_034397951.1"/>
</dbReference>
<dbReference type="InterPro" id="IPR032675">
    <property type="entry name" value="LRR_dom_sf"/>
</dbReference>